<dbReference type="PROSITE" id="PS50181">
    <property type="entry name" value="FBOX"/>
    <property type="match status" value="1"/>
</dbReference>
<accession>A0A067M785</accession>
<sequence>MASGTKPDPKASVGDRQYFHRLPYETILDIFDLITDDSVALICASQVCRLWRQVIHQAPELWYLIDLCLDSPDPEAQAKHWLRYAGNQPFSIVLRFPKREHRLQYDECEDEDEEDEEEEDVNGAGEAIEGEASFWRKNEVYLTDTRTESLAMALCQHQHRWRELSFQDTHYYNVKLFFTYIEAWGFVPQLESLDILIANHQEFPCPLSIPLKCVTGADVEVTFVNCLPKFKQAFSQAITYLALTIELDDVTNTILDKLRPCSNLQELWIDTPDSREMG</sequence>
<dbReference type="AlphaFoldDB" id="A0A067M785"/>
<dbReference type="SUPFAM" id="SSF81383">
    <property type="entry name" value="F-box domain"/>
    <property type="match status" value="1"/>
</dbReference>
<dbReference type="EMBL" id="KL198107">
    <property type="protein sequence ID" value="KDQ07431.1"/>
    <property type="molecule type" value="Genomic_DNA"/>
</dbReference>
<dbReference type="HOGENOM" id="CLU_1001124_0_0_1"/>
<dbReference type="Pfam" id="PF12937">
    <property type="entry name" value="F-box-like"/>
    <property type="match status" value="1"/>
</dbReference>
<dbReference type="InParanoid" id="A0A067M785"/>
<organism evidence="2 3">
    <name type="scientific">Botryobasidium botryosum (strain FD-172 SS1)</name>
    <dbReference type="NCBI Taxonomy" id="930990"/>
    <lineage>
        <taxon>Eukaryota</taxon>
        <taxon>Fungi</taxon>
        <taxon>Dikarya</taxon>
        <taxon>Basidiomycota</taxon>
        <taxon>Agaricomycotina</taxon>
        <taxon>Agaricomycetes</taxon>
        <taxon>Cantharellales</taxon>
        <taxon>Botryobasidiaceae</taxon>
        <taxon>Botryobasidium</taxon>
    </lineage>
</organism>
<dbReference type="STRING" id="930990.A0A067M785"/>
<dbReference type="InterPro" id="IPR036047">
    <property type="entry name" value="F-box-like_dom_sf"/>
</dbReference>
<protein>
    <recommendedName>
        <fullName evidence="1">F-box domain-containing protein</fullName>
    </recommendedName>
</protein>
<dbReference type="OrthoDB" id="2269034at2759"/>
<proteinExistence type="predicted"/>
<keyword evidence="3" id="KW-1185">Reference proteome</keyword>
<dbReference type="InterPro" id="IPR001810">
    <property type="entry name" value="F-box_dom"/>
</dbReference>
<reference evidence="3" key="1">
    <citation type="journal article" date="2014" name="Proc. Natl. Acad. Sci. U.S.A.">
        <title>Extensive sampling of basidiomycete genomes demonstrates inadequacy of the white-rot/brown-rot paradigm for wood decay fungi.</title>
        <authorList>
            <person name="Riley R."/>
            <person name="Salamov A.A."/>
            <person name="Brown D.W."/>
            <person name="Nagy L.G."/>
            <person name="Floudas D."/>
            <person name="Held B.W."/>
            <person name="Levasseur A."/>
            <person name="Lombard V."/>
            <person name="Morin E."/>
            <person name="Otillar R."/>
            <person name="Lindquist E.A."/>
            <person name="Sun H."/>
            <person name="LaButti K.M."/>
            <person name="Schmutz J."/>
            <person name="Jabbour D."/>
            <person name="Luo H."/>
            <person name="Baker S.E."/>
            <person name="Pisabarro A.G."/>
            <person name="Walton J.D."/>
            <person name="Blanchette R.A."/>
            <person name="Henrissat B."/>
            <person name="Martin F."/>
            <person name="Cullen D."/>
            <person name="Hibbett D.S."/>
            <person name="Grigoriev I.V."/>
        </authorList>
    </citation>
    <scope>NUCLEOTIDE SEQUENCE [LARGE SCALE GENOMIC DNA]</scope>
    <source>
        <strain evidence="3">FD-172 SS1</strain>
    </source>
</reference>
<feature type="domain" description="F-box" evidence="1">
    <location>
        <begin position="16"/>
        <end position="65"/>
    </location>
</feature>
<evidence type="ECO:0000313" key="2">
    <source>
        <dbReference type="EMBL" id="KDQ07431.1"/>
    </source>
</evidence>
<dbReference type="Proteomes" id="UP000027195">
    <property type="component" value="Unassembled WGS sequence"/>
</dbReference>
<gene>
    <name evidence="2" type="ORF">BOTBODRAFT_180709</name>
</gene>
<evidence type="ECO:0000313" key="3">
    <source>
        <dbReference type="Proteomes" id="UP000027195"/>
    </source>
</evidence>
<evidence type="ECO:0000259" key="1">
    <source>
        <dbReference type="PROSITE" id="PS50181"/>
    </source>
</evidence>
<name>A0A067M785_BOTB1</name>
<dbReference type="Gene3D" id="1.20.1280.50">
    <property type="match status" value="1"/>
</dbReference>